<dbReference type="AlphaFoldDB" id="B0EJ21"/>
<dbReference type="RefSeq" id="XP_001738208.1">
    <property type="nucleotide sequence ID" value="XM_001738156.1"/>
</dbReference>
<dbReference type="KEGG" id="edi:EDI_274960"/>
<evidence type="ECO:0000256" key="1">
    <source>
        <dbReference type="SAM" id="MobiDB-lite"/>
    </source>
</evidence>
<sequence length="122" mass="14383">MYGTSANNVRHLFNDSEEETELDYRTITITDFTQLLQSIEDISITAYTLSEGVKMSFEKTPLNMLNHVINTHIEVINELGKKIKLFKKKNQLILEELKEEKKQKEEKIKEETKPQRRKTELL</sequence>
<feature type="region of interest" description="Disordered" evidence="1">
    <location>
        <begin position="102"/>
        <end position="122"/>
    </location>
</feature>
<evidence type="ECO:0000313" key="3">
    <source>
        <dbReference type="Proteomes" id="UP000008076"/>
    </source>
</evidence>
<dbReference type="OMA" id="NMLNHVI"/>
<dbReference type="EMBL" id="DS549510">
    <property type="protein sequence ID" value="EDR25481.1"/>
    <property type="molecule type" value="Genomic_DNA"/>
</dbReference>
<organism evidence="3">
    <name type="scientific">Entamoeba dispar (strain ATCC PRA-260 / SAW760)</name>
    <dbReference type="NCBI Taxonomy" id="370354"/>
    <lineage>
        <taxon>Eukaryota</taxon>
        <taxon>Amoebozoa</taxon>
        <taxon>Evosea</taxon>
        <taxon>Archamoebae</taxon>
        <taxon>Mastigamoebida</taxon>
        <taxon>Entamoebidae</taxon>
        <taxon>Entamoeba</taxon>
    </lineage>
</organism>
<reference evidence="3" key="1">
    <citation type="submission" date="2007-12" db="EMBL/GenBank/DDBJ databases">
        <title>Annotation of Entamoeba dispar SAW760.</title>
        <authorList>
            <person name="Lorenzi H."/>
            <person name="Inman J."/>
            <person name="Schobel S."/>
            <person name="Amedeo P."/>
            <person name="Caler E."/>
        </authorList>
    </citation>
    <scope>NUCLEOTIDE SEQUENCE [LARGE SCALE GENOMIC DNA]</scope>
    <source>
        <strain evidence="3">ATCC PRA-260 / SAW760</strain>
    </source>
</reference>
<keyword evidence="3" id="KW-1185">Reference proteome</keyword>
<dbReference type="VEuPathDB" id="AmoebaDB:EDI_274960"/>
<accession>B0EJ21</accession>
<gene>
    <name evidence="2" type="ORF">EDI_274960</name>
</gene>
<name>B0EJ21_ENTDS</name>
<dbReference type="Proteomes" id="UP000008076">
    <property type="component" value="Unassembled WGS sequence"/>
</dbReference>
<protein>
    <submittedName>
        <fullName evidence="2">Uncharacterized protein</fullName>
    </submittedName>
</protein>
<dbReference type="GeneID" id="5883276"/>
<evidence type="ECO:0000313" key="2">
    <source>
        <dbReference type="EMBL" id="EDR25481.1"/>
    </source>
</evidence>
<proteinExistence type="predicted"/>